<gene>
    <name evidence="2" type="ORF">K0U00_01755</name>
</gene>
<dbReference type="SUPFAM" id="SSF55486">
    <property type="entry name" value="Metalloproteases ('zincins'), catalytic domain"/>
    <property type="match status" value="1"/>
</dbReference>
<dbReference type="InterPro" id="IPR027268">
    <property type="entry name" value="Peptidase_M4/M1_CTD_sf"/>
</dbReference>
<dbReference type="PANTHER" id="PTHR45726:SF3">
    <property type="entry name" value="LEUKOTRIENE A-4 HYDROLASE"/>
    <property type="match status" value="1"/>
</dbReference>
<feature type="non-terminal residue" evidence="2">
    <location>
        <position position="1"/>
    </location>
</feature>
<dbReference type="PANTHER" id="PTHR45726">
    <property type="entry name" value="LEUKOTRIENE A-4 HYDROLASE"/>
    <property type="match status" value="1"/>
</dbReference>
<dbReference type="Pfam" id="PF01433">
    <property type="entry name" value="Peptidase_M1"/>
    <property type="match status" value="1"/>
</dbReference>
<dbReference type="InterPro" id="IPR014782">
    <property type="entry name" value="Peptidase_M1_dom"/>
</dbReference>
<comment type="caution">
    <text evidence="2">The sequence shown here is derived from an EMBL/GenBank/DDBJ whole genome shotgun (WGS) entry which is preliminary data.</text>
</comment>
<protein>
    <submittedName>
        <fullName evidence="2">M1 family metallopeptidase</fullName>
    </submittedName>
</protein>
<dbReference type="Gene3D" id="1.10.390.10">
    <property type="entry name" value="Neutral Protease Domain 2"/>
    <property type="match status" value="1"/>
</dbReference>
<dbReference type="InterPro" id="IPR034015">
    <property type="entry name" value="M1_LTA4H"/>
</dbReference>
<evidence type="ECO:0000259" key="1">
    <source>
        <dbReference type="Pfam" id="PF01433"/>
    </source>
</evidence>
<dbReference type="CDD" id="cd09604">
    <property type="entry name" value="M1_APN_like"/>
    <property type="match status" value="1"/>
</dbReference>
<name>A0ABS7BVU6_9BACL</name>
<dbReference type="Gene3D" id="2.60.40.1730">
    <property type="entry name" value="tricorn interacting facor f3 domain"/>
    <property type="match status" value="1"/>
</dbReference>
<sequence length="685" mass="77242">QAANIGEAPAPVQYRIDARLDETNMHILGSETVTYRNTSKDTLRELVFHTYADANRSASTQSATFANSNKEILKNNPALKSDDFLGGIDIKEVAADGQPLTYNNANQAFTVQLKQELKPGEAASVQVSFDVTIPYGQERLSHYKDIINGAHWFPDMSIYNDGTHQWDRAPYSTTFESDYYISSDFQVHLNVPDSYQVLMPGTITTEEDREEAGRKTVSAAAANTREFVFFASPDYKVESVTRDGLTIEYYYFDNQPDKKKLVDRYIDQAFQAIGFFNEKYGKYPYPEFRIAESYVEGAAVEFSRAIQMGILQSKADPTKDTVFVHEIAHQWFHSLIGNNSEKESFLDEGFADFSSAYFFEKQGDALNGFQAVRFDESSFDAPVTSSNSEVGDLANPVFYVKGRQAIYQLYRTVGEEKFDAFMKEYFNRYEYKNASIDGLLQTVKDTLGSAAADEMDKSVHEPNFVLKQEYRLTDSEKAAYTHNVFQQAYESSLEVPDLPFETMSRIISKALQGEPVAIVLSDDAGDNEGQEKFVTDLKSMLAIFGIQPEVITGRRQLKSEMGKELAVSNIIAIGNAESNGLIQALKPGIIQNSGDIGFAWKDRMGKPEAEGAYIIKHPYNHDRLLLHFYWNRDKLNGEAEGPIAAQMSKVFNFTSDFYQYYEMGKTGKIISEKKLVNPISKFFAE</sequence>
<organism evidence="2 3">
    <name type="scientific">Paenibacillus sepulcri</name>
    <dbReference type="NCBI Taxonomy" id="359917"/>
    <lineage>
        <taxon>Bacteria</taxon>
        <taxon>Bacillati</taxon>
        <taxon>Bacillota</taxon>
        <taxon>Bacilli</taxon>
        <taxon>Bacillales</taxon>
        <taxon>Paenibacillaceae</taxon>
        <taxon>Paenibacillus</taxon>
    </lineage>
</organism>
<evidence type="ECO:0000313" key="2">
    <source>
        <dbReference type="EMBL" id="MBW7452767.1"/>
    </source>
</evidence>
<dbReference type="Proteomes" id="UP001519887">
    <property type="component" value="Unassembled WGS sequence"/>
</dbReference>
<keyword evidence="3" id="KW-1185">Reference proteome</keyword>
<reference evidence="2 3" key="1">
    <citation type="submission" date="2021-07" db="EMBL/GenBank/DDBJ databases">
        <title>Paenibacillus radiodurans sp. nov., isolated from the southeastern edge of Tengger Desert.</title>
        <authorList>
            <person name="Zhang G."/>
        </authorList>
    </citation>
    <scope>NUCLEOTIDE SEQUENCE [LARGE SCALE GENOMIC DNA]</scope>
    <source>
        <strain evidence="2 3">CCM 7311</strain>
    </source>
</reference>
<feature type="domain" description="Peptidase M1 membrane alanine aminopeptidase" evidence="1">
    <location>
        <begin position="319"/>
        <end position="448"/>
    </location>
</feature>
<proteinExistence type="predicted"/>
<dbReference type="InterPro" id="IPR042097">
    <property type="entry name" value="Aminopeptidase_N-like_N_sf"/>
</dbReference>
<dbReference type="EMBL" id="JAHZIK010000017">
    <property type="protein sequence ID" value="MBW7452767.1"/>
    <property type="molecule type" value="Genomic_DNA"/>
</dbReference>
<accession>A0ABS7BVU6</accession>
<evidence type="ECO:0000313" key="3">
    <source>
        <dbReference type="Proteomes" id="UP001519887"/>
    </source>
</evidence>